<evidence type="ECO:0000313" key="3">
    <source>
        <dbReference type="Proteomes" id="UP000596827"/>
    </source>
</evidence>
<reference evidence="2" key="1">
    <citation type="submission" date="2020-08" db="EMBL/GenBank/DDBJ databases">
        <title>Ramlibacter sp. GTP1 16S ribosomal RNA gene genome sequencing and assembly.</title>
        <authorList>
            <person name="Kang M."/>
        </authorList>
    </citation>
    <scope>NUCLEOTIDE SEQUENCE</scope>
    <source>
        <strain evidence="2">GTP1</strain>
    </source>
</reference>
<evidence type="ECO:0000313" key="2">
    <source>
        <dbReference type="EMBL" id="MBC5765023.1"/>
    </source>
</evidence>
<protein>
    <submittedName>
        <fullName evidence="2">Uncharacterized protein</fullName>
    </submittedName>
</protein>
<comment type="caution">
    <text evidence="2">The sequence shown here is derived from an EMBL/GenBank/DDBJ whole genome shotgun (WGS) entry which is preliminary data.</text>
</comment>
<proteinExistence type="predicted"/>
<accession>A0A923S2Q6</accession>
<dbReference type="RefSeq" id="WP_187081475.1">
    <property type="nucleotide sequence ID" value="NZ_JACORU010000003.1"/>
</dbReference>
<feature type="compositionally biased region" description="Basic and acidic residues" evidence="1">
    <location>
        <begin position="28"/>
        <end position="37"/>
    </location>
</feature>
<sequence>MPDDPTPHGREVMHLPPDRARIPQPKPEAGDDDRGRANENMPSTTPASPQGDSDAPVTPSSDSRNG</sequence>
<keyword evidence="3" id="KW-1185">Reference proteome</keyword>
<gene>
    <name evidence="2" type="ORF">H8R02_11210</name>
</gene>
<feature type="compositionally biased region" description="Polar residues" evidence="1">
    <location>
        <begin position="40"/>
        <end position="51"/>
    </location>
</feature>
<dbReference type="Proteomes" id="UP000596827">
    <property type="component" value="Unassembled WGS sequence"/>
</dbReference>
<dbReference type="AlphaFoldDB" id="A0A923S2Q6"/>
<dbReference type="EMBL" id="JACORU010000003">
    <property type="protein sequence ID" value="MBC5765023.1"/>
    <property type="molecule type" value="Genomic_DNA"/>
</dbReference>
<organism evidence="2 3">
    <name type="scientific">Ramlibacter albus</name>
    <dbReference type="NCBI Taxonomy" id="2079448"/>
    <lineage>
        <taxon>Bacteria</taxon>
        <taxon>Pseudomonadati</taxon>
        <taxon>Pseudomonadota</taxon>
        <taxon>Betaproteobacteria</taxon>
        <taxon>Burkholderiales</taxon>
        <taxon>Comamonadaceae</taxon>
        <taxon>Ramlibacter</taxon>
    </lineage>
</organism>
<feature type="region of interest" description="Disordered" evidence="1">
    <location>
        <begin position="1"/>
        <end position="66"/>
    </location>
</feature>
<feature type="compositionally biased region" description="Basic and acidic residues" evidence="1">
    <location>
        <begin position="1"/>
        <end position="21"/>
    </location>
</feature>
<evidence type="ECO:0000256" key="1">
    <source>
        <dbReference type="SAM" id="MobiDB-lite"/>
    </source>
</evidence>
<name>A0A923S2Q6_9BURK</name>